<accession>A0A0H2UN54</accession>
<keyword evidence="2" id="KW-1185">Reference proteome</keyword>
<organism evidence="1 2">
    <name type="scientific">Streptococcus pneumoniae serotype 4 (strain ATCC BAA-334 / TIGR4)</name>
    <dbReference type="NCBI Taxonomy" id="170187"/>
    <lineage>
        <taxon>Bacteria</taxon>
        <taxon>Bacillati</taxon>
        <taxon>Bacillota</taxon>
        <taxon>Bacilli</taxon>
        <taxon>Lactobacillales</taxon>
        <taxon>Streptococcaceae</taxon>
        <taxon>Streptococcus</taxon>
    </lineage>
</organism>
<proteinExistence type="predicted"/>
<dbReference type="PaxDb" id="170187-SP_0195"/>
<name>A0A0H2UN54_STRPN</name>
<evidence type="ECO:0000313" key="1">
    <source>
        <dbReference type="EMBL" id="AAK74375.1"/>
    </source>
</evidence>
<dbReference type="EMBL" id="AE005672">
    <property type="protein sequence ID" value="AAK74375.1"/>
    <property type="molecule type" value="Genomic_DNA"/>
</dbReference>
<dbReference type="AlphaFoldDB" id="A0A0H2UN54"/>
<evidence type="ECO:0000313" key="2">
    <source>
        <dbReference type="Proteomes" id="UP000000585"/>
    </source>
</evidence>
<dbReference type="KEGG" id="spn:SP_0195"/>
<sequence length="32" mass="3682">MKKSSTALWRSDTVWETVSAQLPEMGKSWNVQ</sequence>
<protein>
    <submittedName>
        <fullName evidence="1">Uncharacterized protein</fullName>
    </submittedName>
</protein>
<dbReference type="Proteomes" id="UP000000585">
    <property type="component" value="Chromosome"/>
</dbReference>
<gene>
    <name evidence="1" type="ordered locus">SP_0195</name>
</gene>
<dbReference type="EnsemblBacteria" id="AAK74375">
    <property type="protein sequence ID" value="AAK74375"/>
    <property type="gene ID" value="SP_0195"/>
</dbReference>
<reference evidence="1 2" key="1">
    <citation type="journal article" date="2001" name="Science">
        <title>Complete genome sequence of a virulent isolate of Streptococcus pneumoniae.</title>
        <authorList>
            <person name="Tettelin H."/>
            <person name="Nelson K.E."/>
            <person name="Paulsen I.T."/>
            <person name="Eisen J.A."/>
            <person name="Read T.D."/>
            <person name="Peterson S."/>
            <person name="Heidelberg J."/>
            <person name="DeBoy R.T."/>
            <person name="Haft D.H."/>
            <person name="Dodson R.J."/>
            <person name="Durkin A.S."/>
            <person name="Gwinn M."/>
            <person name="Kolonay J.F."/>
            <person name="Nelson W.C."/>
            <person name="Peterson J.D."/>
            <person name="Umayam L.A."/>
            <person name="White O."/>
            <person name="Salzberg S.L."/>
            <person name="Lewis M.R."/>
            <person name="Radune D."/>
            <person name="Holtzapple E."/>
            <person name="Khouri H."/>
            <person name="Wolf A.M."/>
            <person name="Utterback T.R."/>
            <person name="Hansen C.L."/>
            <person name="McDonald L.A."/>
            <person name="Feldblyum T.V."/>
            <person name="Angiuoli S."/>
            <person name="Dickinson T."/>
            <person name="Hickey E.K."/>
            <person name="Holt I.E."/>
            <person name="Loftus B.J."/>
            <person name="Yang F."/>
            <person name="Smith H.O."/>
            <person name="Venter J.C."/>
            <person name="Dougherty B.A."/>
            <person name="Morrison D.A."/>
            <person name="Hollingshead S.K."/>
            <person name="Fraser C.M."/>
        </authorList>
    </citation>
    <scope>NUCLEOTIDE SEQUENCE [LARGE SCALE GENOMIC DNA]</scope>
    <source>
        <strain evidence="2">ATCC BAA-334 / TIGR4</strain>
    </source>
</reference>